<reference evidence="1" key="1">
    <citation type="submission" date="2023-10" db="EMBL/GenBank/DDBJ databases">
        <title>Chromosome-level genome of the transformable northern wattle, Acacia crassicarpa.</title>
        <authorList>
            <person name="Massaro I."/>
            <person name="Sinha N.R."/>
            <person name="Poethig S."/>
            <person name="Leichty A.R."/>
        </authorList>
    </citation>
    <scope>NUCLEOTIDE SEQUENCE</scope>
    <source>
        <strain evidence="1">Acra3RX</strain>
        <tissue evidence="1">Leaf</tissue>
    </source>
</reference>
<accession>A0AAE1MN47</accession>
<dbReference type="InterPro" id="IPR040344">
    <property type="entry name" value="At3g17950-like"/>
</dbReference>
<dbReference type="PANTHER" id="PTHR33544">
    <property type="entry name" value="DUF4005 DOMAIN-CONTAINING PROTEIN-RELATED"/>
    <property type="match status" value="1"/>
</dbReference>
<dbReference type="AlphaFoldDB" id="A0AAE1MN47"/>
<dbReference type="EMBL" id="JAWXYG010000005">
    <property type="protein sequence ID" value="KAK4271614.1"/>
    <property type="molecule type" value="Genomic_DNA"/>
</dbReference>
<sequence length="143" mass="15867">MVRENDEMPLGWPLGLSFLYTRLRVAESHPVAPVGSYSLHVPSSSFSSFSSSNLDTESSASFFQDNSVSLGRLIGLRAGERRGRLYFPNSLNFEESENNNNALAKDDSKVHEQVDTSPGNICIPILFDALLLKTSRNKRSSRN</sequence>
<comment type="caution">
    <text evidence="1">The sequence shown here is derived from an EMBL/GenBank/DDBJ whole genome shotgun (WGS) entry which is preliminary data.</text>
</comment>
<evidence type="ECO:0000313" key="2">
    <source>
        <dbReference type="Proteomes" id="UP001293593"/>
    </source>
</evidence>
<protein>
    <submittedName>
        <fullName evidence="1">Uncharacterized protein</fullName>
    </submittedName>
</protein>
<evidence type="ECO:0000313" key="1">
    <source>
        <dbReference type="EMBL" id="KAK4271614.1"/>
    </source>
</evidence>
<gene>
    <name evidence="1" type="ORF">QN277_020283</name>
</gene>
<keyword evidence="2" id="KW-1185">Reference proteome</keyword>
<name>A0AAE1MN47_9FABA</name>
<organism evidence="1 2">
    <name type="scientific">Acacia crassicarpa</name>
    <name type="common">northern wattle</name>
    <dbReference type="NCBI Taxonomy" id="499986"/>
    <lineage>
        <taxon>Eukaryota</taxon>
        <taxon>Viridiplantae</taxon>
        <taxon>Streptophyta</taxon>
        <taxon>Embryophyta</taxon>
        <taxon>Tracheophyta</taxon>
        <taxon>Spermatophyta</taxon>
        <taxon>Magnoliopsida</taxon>
        <taxon>eudicotyledons</taxon>
        <taxon>Gunneridae</taxon>
        <taxon>Pentapetalae</taxon>
        <taxon>rosids</taxon>
        <taxon>fabids</taxon>
        <taxon>Fabales</taxon>
        <taxon>Fabaceae</taxon>
        <taxon>Caesalpinioideae</taxon>
        <taxon>mimosoid clade</taxon>
        <taxon>Acacieae</taxon>
        <taxon>Acacia</taxon>
    </lineage>
</organism>
<dbReference type="Proteomes" id="UP001293593">
    <property type="component" value="Unassembled WGS sequence"/>
</dbReference>
<dbReference type="PANTHER" id="PTHR33544:SF14">
    <property type="entry name" value="PROTEIN, PUTATIVE-RELATED"/>
    <property type="match status" value="1"/>
</dbReference>
<proteinExistence type="predicted"/>